<dbReference type="RefSeq" id="WP_152211978.1">
    <property type="nucleotide sequence ID" value="NZ_WFLN01000005.1"/>
</dbReference>
<reference evidence="2 3" key="1">
    <citation type="submission" date="2019-10" db="EMBL/GenBank/DDBJ databases">
        <title>New genus of Silvanigrellaceae.</title>
        <authorList>
            <person name="Pitt A."/>
            <person name="Hahn M.W."/>
        </authorList>
    </citation>
    <scope>NUCLEOTIDE SEQUENCE [LARGE SCALE GENOMIC DNA]</scope>
    <source>
        <strain evidence="2 3">33A1-SZDP</strain>
    </source>
</reference>
<dbReference type="EMBL" id="WFLN01000005">
    <property type="protein sequence ID" value="KAB8031802.1"/>
    <property type="molecule type" value="Genomic_DNA"/>
</dbReference>
<evidence type="ECO:0000313" key="3">
    <source>
        <dbReference type="Proteomes" id="UP000442694"/>
    </source>
</evidence>
<keyword evidence="1" id="KW-0812">Transmembrane</keyword>
<feature type="transmembrane region" description="Helical" evidence="1">
    <location>
        <begin position="52"/>
        <end position="70"/>
    </location>
</feature>
<feature type="transmembrane region" description="Helical" evidence="1">
    <location>
        <begin position="148"/>
        <end position="170"/>
    </location>
</feature>
<feature type="transmembrane region" description="Helical" evidence="1">
    <location>
        <begin position="221"/>
        <end position="241"/>
    </location>
</feature>
<dbReference type="Pfam" id="PF13687">
    <property type="entry name" value="DUF4153"/>
    <property type="match status" value="1"/>
</dbReference>
<evidence type="ECO:0000313" key="2">
    <source>
        <dbReference type="EMBL" id="KAB8031802.1"/>
    </source>
</evidence>
<feature type="transmembrane region" description="Helical" evidence="1">
    <location>
        <begin position="79"/>
        <end position="97"/>
    </location>
</feature>
<feature type="transmembrane region" description="Helical" evidence="1">
    <location>
        <begin position="294"/>
        <end position="315"/>
    </location>
</feature>
<comment type="caution">
    <text evidence="2">The sequence shown here is derived from an EMBL/GenBank/DDBJ whole genome shotgun (WGS) entry which is preliminary data.</text>
</comment>
<accession>A0A833JDY5</accession>
<dbReference type="InterPro" id="IPR025291">
    <property type="entry name" value="DUF4153"/>
</dbReference>
<feature type="transmembrane region" description="Helical" evidence="1">
    <location>
        <begin position="253"/>
        <end position="274"/>
    </location>
</feature>
<feature type="transmembrane region" description="Helical" evidence="1">
    <location>
        <begin position="321"/>
        <end position="340"/>
    </location>
</feature>
<dbReference type="AlphaFoldDB" id="A0A833JDY5"/>
<keyword evidence="1" id="KW-1133">Transmembrane helix</keyword>
<feature type="transmembrane region" description="Helical" evidence="1">
    <location>
        <begin position="20"/>
        <end position="40"/>
    </location>
</feature>
<keyword evidence="1" id="KW-0472">Membrane</keyword>
<protein>
    <submittedName>
        <fullName evidence="2">DUF4153 domain-containing protein</fullName>
    </submittedName>
</protein>
<dbReference type="Proteomes" id="UP000442694">
    <property type="component" value="Unassembled WGS sequence"/>
</dbReference>
<gene>
    <name evidence="2" type="ORF">GCL57_03945</name>
</gene>
<organism evidence="2 3">
    <name type="scientific">Fluviispira multicolorata</name>
    <dbReference type="NCBI Taxonomy" id="2654512"/>
    <lineage>
        <taxon>Bacteria</taxon>
        <taxon>Pseudomonadati</taxon>
        <taxon>Bdellovibrionota</taxon>
        <taxon>Oligoflexia</taxon>
        <taxon>Silvanigrellales</taxon>
        <taxon>Silvanigrellaceae</taxon>
        <taxon>Fluviispira</taxon>
    </lineage>
</organism>
<feature type="transmembrane region" description="Helical" evidence="1">
    <location>
        <begin position="182"/>
        <end position="201"/>
    </location>
</feature>
<feature type="transmembrane region" description="Helical" evidence="1">
    <location>
        <begin position="347"/>
        <end position="367"/>
    </location>
</feature>
<name>A0A833JDY5_9BACT</name>
<evidence type="ECO:0000256" key="1">
    <source>
        <dbReference type="SAM" id="Phobius"/>
    </source>
</evidence>
<proteinExistence type="predicted"/>
<feature type="transmembrane region" description="Helical" evidence="1">
    <location>
        <begin position="109"/>
        <end position="127"/>
    </location>
</feature>
<keyword evidence="3" id="KW-1185">Reference proteome</keyword>
<sequence>MSNQNNFANNIAIDIKKSYLRFPFTFILSAIVSFLGIYFFDILEKNDYILKIIISSIISIPFSIAIYLFFESINYKKYLFLPSLISFVFVTLHFFATKLDFTNGYYYKISQLFLIFHLFISVSPFLFKKDINNFWSFNKNLLHRLILAILYSMTLFLGLSFAIFITQYLFDLNYLFPKNIYIKLWFFCAFIFQVSVFILGIPSSIENIKTYEKYPNGLKTFIQYIFIPLLLLYMIILYFYLGKILLAWNLPKGQVGWMVSTLGVLGILCILFLYPVRKSLETRWSQIFEKYFYILLLPLLAMLFLGVFTRIYTYGFTENRYFLLLLAFWLLAISLYFKISKSNNIKIFPISLLIALFVSMIGPWGAYQVSERSQVKIFKESLANNKILVNGKIQKITQTLSFEERKRISSLFEYIQNNYGISSLIEVINNEQLNNLLEKEKVKSNHQEIKELFMKEIGIKFIPKWQTKEKVE</sequence>